<keyword evidence="5 8" id="KW-0732">Signal</keyword>
<feature type="signal peptide" evidence="8">
    <location>
        <begin position="1"/>
        <end position="19"/>
    </location>
</feature>
<dbReference type="Proteomes" id="UP000494206">
    <property type="component" value="Unassembled WGS sequence"/>
</dbReference>
<evidence type="ECO:0000256" key="3">
    <source>
        <dbReference type="ARBA" id="ARBA00022525"/>
    </source>
</evidence>
<keyword evidence="3" id="KW-0964">Secreted</keyword>
<name>A0A8S1ET13_9PELO</name>
<dbReference type="PANTHER" id="PTHR20986:SF24">
    <property type="entry name" value="FMRFAMIDE-LIKE NEUROPEPTIDES 1"/>
    <property type="match status" value="1"/>
</dbReference>
<comment type="subcellular location">
    <subcellularLocation>
        <location evidence="1">Secreted</location>
    </subcellularLocation>
</comment>
<evidence type="ECO:0000256" key="5">
    <source>
        <dbReference type="ARBA" id="ARBA00022729"/>
    </source>
</evidence>
<proteinExistence type="inferred from homology"/>
<accession>A0A8S1ET13</accession>
<dbReference type="AlphaFoldDB" id="A0A8S1ET13"/>
<evidence type="ECO:0000256" key="8">
    <source>
        <dbReference type="SAM" id="SignalP"/>
    </source>
</evidence>
<sequence length="104" mass="11804">MNSLFVAAIVVAFTVAISAYQEPDLDALAEFCSKQSNKKYCEQIAQLAIDSVREAPRQQMQMEKRKPSFVRFGKRSSFVGDIDDVVEAPLIEKRKPSFVRFGRK</sequence>
<evidence type="ECO:0000256" key="4">
    <source>
        <dbReference type="ARBA" id="ARBA00022685"/>
    </source>
</evidence>
<evidence type="ECO:0000256" key="2">
    <source>
        <dbReference type="ARBA" id="ARBA00006356"/>
    </source>
</evidence>
<dbReference type="EMBL" id="CADEPM010000005">
    <property type="protein sequence ID" value="CAB3406828.1"/>
    <property type="molecule type" value="Genomic_DNA"/>
</dbReference>
<dbReference type="OrthoDB" id="5805967at2759"/>
<keyword evidence="6" id="KW-0027">Amidation</keyword>
<organism evidence="9 10">
    <name type="scientific">Caenorhabditis bovis</name>
    <dbReference type="NCBI Taxonomy" id="2654633"/>
    <lineage>
        <taxon>Eukaryota</taxon>
        <taxon>Metazoa</taxon>
        <taxon>Ecdysozoa</taxon>
        <taxon>Nematoda</taxon>
        <taxon>Chromadorea</taxon>
        <taxon>Rhabditida</taxon>
        <taxon>Rhabditina</taxon>
        <taxon>Rhabditomorpha</taxon>
        <taxon>Rhabditoidea</taxon>
        <taxon>Rhabditidae</taxon>
        <taxon>Peloderinae</taxon>
        <taxon>Caenorhabditis</taxon>
    </lineage>
</organism>
<keyword evidence="7" id="KW-0527">Neuropeptide</keyword>
<evidence type="ECO:0000313" key="10">
    <source>
        <dbReference type="Proteomes" id="UP000494206"/>
    </source>
</evidence>
<dbReference type="GO" id="GO:0005576">
    <property type="term" value="C:extracellular region"/>
    <property type="evidence" value="ECO:0007669"/>
    <property type="project" value="UniProtKB-SubCell"/>
</dbReference>
<dbReference type="InterPro" id="IPR051041">
    <property type="entry name" value="FMRFamide-related_np"/>
</dbReference>
<dbReference type="GO" id="GO:0007218">
    <property type="term" value="P:neuropeptide signaling pathway"/>
    <property type="evidence" value="ECO:0007669"/>
    <property type="project" value="UniProtKB-KW"/>
</dbReference>
<reference evidence="9 10" key="1">
    <citation type="submission" date="2020-04" db="EMBL/GenBank/DDBJ databases">
        <authorList>
            <person name="Laetsch R D."/>
            <person name="Stevens L."/>
            <person name="Kumar S."/>
            <person name="Blaxter L. M."/>
        </authorList>
    </citation>
    <scope>NUCLEOTIDE SEQUENCE [LARGE SCALE GENOMIC DNA]</scope>
</reference>
<feature type="chain" id="PRO_5035923340" evidence="8">
    <location>
        <begin position="20"/>
        <end position="104"/>
    </location>
</feature>
<protein>
    <submittedName>
        <fullName evidence="9">Uncharacterized protein</fullName>
    </submittedName>
</protein>
<dbReference type="PANTHER" id="PTHR20986">
    <property type="entry name" value="FMRFAMIDE-RELATED PEPTIDES"/>
    <property type="match status" value="1"/>
</dbReference>
<evidence type="ECO:0000256" key="6">
    <source>
        <dbReference type="ARBA" id="ARBA00022815"/>
    </source>
</evidence>
<evidence type="ECO:0000313" key="9">
    <source>
        <dbReference type="EMBL" id="CAB3406828.1"/>
    </source>
</evidence>
<keyword evidence="10" id="KW-1185">Reference proteome</keyword>
<comment type="similarity">
    <text evidence="2">Belongs to the FARP (FMRFamide related peptide) family.</text>
</comment>
<comment type="caution">
    <text evidence="9">The sequence shown here is derived from an EMBL/GenBank/DDBJ whole genome shotgun (WGS) entry which is preliminary data.</text>
</comment>
<evidence type="ECO:0000256" key="7">
    <source>
        <dbReference type="ARBA" id="ARBA00023320"/>
    </source>
</evidence>
<gene>
    <name evidence="9" type="ORF">CBOVIS_LOCUS8842</name>
</gene>
<keyword evidence="4" id="KW-0165">Cleavage on pair of basic residues</keyword>
<evidence type="ECO:0000256" key="1">
    <source>
        <dbReference type="ARBA" id="ARBA00004613"/>
    </source>
</evidence>